<sequence>EIGLISGYDMTPEAALTKLAYLLTVEPDLNRVKGKMQQDMRGELTRT</sequence>
<dbReference type="InterPro" id="IPR027473">
    <property type="entry name" value="L-asparaginase_C"/>
</dbReference>
<evidence type="ECO:0000313" key="1">
    <source>
        <dbReference type="EMBL" id="VAW37846.1"/>
    </source>
</evidence>
<dbReference type="Gene3D" id="3.40.50.40">
    <property type="match status" value="1"/>
</dbReference>
<organism evidence="1">
    <name type="scientific">hydrothermal vent metagenome</name>
    <dbReference type="NCBI Taxonomy" id="652676"/>
    <lineage>
        <taxon>unclassified sequences</taxon>
        <taxon>metagenomes</taxon>
        <taxon>ecological metagenomes</taxon>
    </lineage>
</organism>
<proteinExistence type="predicted"/>
<dbReference type="PIRSF" id="PIRSF500176">
    <property type="entry name" value="L_ASNase"/>
    <property type="match status" value="1"/>
</dbReference>
<dbReference type="GO" id="GO:0004067">
    <property type="term" value="F:asparaginase activity"/>
    <property type="evidence" value="ECO:0007669"/>
    <property type="project" value="UniProtKB-EC"/>
</dbReference>
<dbReference type="SUPFAM" id="SSF53774">
    <property type="entry name" value="Glutaminase/Asparaginase"/>
    <property type="match status" value="1"/>
</dbReference>
<keyword evidence="1" id="KW-0378">Hydrolase</keyword>
<dbReference type="EMBL" id="UOEU01000682">
    <property type="protein sequence ID" value="VAW37846.1"/>
    <property type="molecule type" value="Genomic_DNA"/>
</dbReference>
<accession>A0A3B0VZX0</accession>
<dbReference type="AlphaFoldDB" id="A0A3B0VZX0"/>
<reference evidence="1" key="1">
    <citation type="submission" date="2018-06" db="EMBL/GenBank/DDBJ databases">
        <authorList>
            <person name="Zhirakovskaya E."/>
        </authorList>
    </citation>
    <scope>NUCLEOTIDE SEQUENCE</scope>
</reference>
<feature type="non-terminal residue" evidence="1">
    <location>
        <position position="1"/>
    </location>
</feature>
<dbReference type="PROSITE" id="PS51732">
    <property type="entry name" value="ASN_GLN_ASE_3"/>
    <property type="match status" value="1"/>
</dbReference>
<protein>
    <submittedName>
        <fullName evidence="1">L-asparaginase I, cytoplasmic</fullName>
        <ecNumber evidence="1">3.5.1.1</ecNumber>
    </submittedName>
</protein>
<dbReference type="InterPro" id="IPR036152">
    <property type="entry name" value="Asp/glu_Ase-like_sf"/>
</dbReference>
<dbReference type="EC" id="3.5.1.1" evidence="1"/>
<gene>
    <name evidence="1" type="ORF">MNBD_CHLOROFLEXI01-4122</name>
</gene>
<dbReference type="InterPro" id="IPR006034">
    <property type="entry name" value="Asparaginase/glutaminase-like"/>
</dbReference>
<name>A0A3B0VZX0_9ZZZZ</name>
<dbReference type="PIRSF" id="PIRSF001220">
    <property type="entry name" value="L-ASNase_gatD"/>
    <property type="match status" value="1"/>
</dbReference>